<evidence type="ECO:0000313" key="9">
    <source>
        <dbReference type="EMBL" id="UQW82439.1"/>
    </source>
</evidence>
<proteinExistence type="inferred from homology"/>
<dbReference type="Pfam" id="PF14659">
    <property type="entry name" value="Phage_int_SAM_3"/>
    <property type="match status" value="1"/>
</dbReference>
<keyword evidence="11" id="KW-1185">Reference proteome</keyword>
<organism evidence="8 10">
    <name type="scientific">Staphylococcus edaphicus</name>
    <dbReference type="NCBI Taxonomy" id="1955013"/>
    <lineage>
        <taxon>Bacteria</taxon>
        <taxon>Bacillati</taxon>
        <taxon>Bacillota</taxon>
        <taxon>Bacilli</taxon>
        <taxon>Bacillales</taxon>
        <taxon>Staphylococcaceae</taxon>
        <taxon>Staphylococcus</taxon>
    </lineage>
</organism>
<dbReference type="RefSeq" id="WP_099088984.1">
    <property type="nucleotide sequence ID" value="NZ_CP093217.1"/>
</dbReference>
<keyword evidence="4" id="KW-0233">DNA recombination</keyword>
<dbReference type="InterPro" id="IPR010998">
    <property type="entry name" value="Integrase_recombinase_N"/>
</dbReference>
<dbReference type="PANTHER" id="PTHR30349:SF64">
    <property type="entry name" value="PROPHAGE INTEGRASE INTD-RELATED"/>
    <property type="match status" value="1"/>
</dbReference>
<comment type="similarity">
    <text evidence="1">Belongs to the 'phage' integrase family.</text>
</comment>
<dbReference type="Gene3D" id="1.10.443.10">
    <property type="entry name" value="Intergrase catalytic core"/>
    <property type="match status" value="1"/>
</dbReference>
<evidence type="ECO:0000259" key="6">
    <source>
        <dbReference type="PROSITE" id="PS51898"/>
    </source>
</evidence>
<dbReference type="PANTHER" id="PTHR30349">
    <property type="entry name" value="PHAGE INTEGRASE-RELATED"/>
    <property type="match status" value="1"/>
</dbReference>
<dbReference type="InterPro" id="IPR013762">
    <property type="entry name" value="Integrase-like_cat_sf"/>
</dbReference>
<dbReference type="AlphaFoldDB" id="A0A2C6WNU3"/>
<dbReference type="GO" id="GO:0006310">
    <property type="term" value="P:DNA recombination"/>
    <property type="evidence" value="ECO:0007669"/>
    <property type="project" value="UniProtKB-KW"/>
</dbReference>
<sequence>MNVTKRNGKWQYDFRYNEKRYRKGGFRTKKEAEYAGNERYNQATKGIDLDNKISFSQYAKEWIETYKKPYVSAKTYRDNFRHYEKINNYFDDTPINKITRPQYQKFLTEYKEKLSQDQLGRINAMCKKLVENAMYDGLLTKNFTFDAKASSTKPPVKKETDKYLNLDELSMIKDYYMKRTQYLSASTHIILLMLETGGRFSDCINLKREDINQFKNEIFLNGTKNDTAPRHVKVSKELIDVLMEYANKRPASMSGYLFTHNGEQITNPSVNKSIKQACEKLEIKRNITSHAFRHTHASYLIYKQVNIYYISKRLGHSDISVTLNKYGHLLKESLAEDEERTVELISKV</sequence>
<dbReference type="PROSITE" id="PS51900">
    <property type="entry name" value="CB"/>
    <property type="match status" value="1"/>
</dbReference>
<keyword evidence="2" id="KW-0229">DNA integration</keyword>
<dbReference type="EMBL" id="CP093217">
    <property type="protein sequence ID" value="UQW82439.1"/>
    <property type="molecule type" value="Genomic_DNA"/>
</dbReference>
<evidence type="ECO:0000256" key="1">
    <source>
        <dbReference type="ARBA" id="ARBA00008857"/>
    </source>
</evidence>
<dbReference type="InterPro" id="IPR002104">
    <property type="entry name" value="Integrase_catalytic"/>
</dbReference>
<evidence type="ECO:0000259" key="7">
    <source>
        <dbReference type="PROSITE" id="PS51900"/>
    </source>
</evidence>
<keyword evidence="3 5" id="KW-0238">DNA-binding</keyword>
<feature type="domain" description="Core-binding (CB)" evidence="7">
    <location>
        <begin position="53"/>
        <end position="134"/>
    </location>
</feature>
<dbReference type="OrthoDB" id="9803188at2"/>
<dbReference type="InterPro" id="IPR011010">
    <property type="entry name" value="DNA_brk_join_enz"/>
</dbReference>
<gene>
    <name evidence="8" type="ORF">BTJ66_00140</name>
    <name evidence="9" type="ORF">MNY58_05085</name>
</gene>
<name>A0A2C6WNU3_9STAP</name>
<dbReference type="Pfam" id="PF00589">
    <property type="entry name" value="Phage_integrase"/>
    <property type="match status" value="1"/>
</dbReference>
<reference evidence="8" key="1">
    <citation type="journal article" date="2017" name="Appl. Environ. Microbiol.">
        <title>Staphylococcus edaphicus sp. nov., isolated in Antarctica, harbours mecC gene and genomic islands with suspected role in adaptation to extreme environment.</title>
        <authorList>
            <person name="Pantucek R."/>
            <person name="Sedlacek I."/>
            <person name="Indrakova A."/>
            <person name="Vrbovska V."/>
            <person name="Maslanova I."/>
            <person name="Kovarovic V."/>
            <person name="Svec P."/>
            <person name="Kralova S."/>
            <person name="Kristofova L."/>
            <person name="Keklakova J."/>
            <person name="Petras P."/>
            <person name="Doskar J."/>
        </authorList>
    </citation>
    <scope>NUCLEOTIDE SEQUENCE</scope>
    <source>
        <strain evidence="8">CCM 8730</strain>
    </source>
</reference>
<evidence type="ECO:0000313" key="11">
    <source>
        <dbReference type="Proteomes" id="UP001056588"/>
    </source>
</evidence>
<dbReference type="Proteomes" id="UP000223828">
    <property type="component" value="Unassembled WGS sequence"/>
</dbReference>
<dbReference type="InterPro" id="IPR050090">
    <property type="entry name" value="Tyrosine_recombinase_XerCD"/>
</dbReference>
<dbReference type="SUPFAM" id="SSF56349">
    <property type="entry name" value="DNA breaking-rejoining enzymes"/>
    <property type="match status" value="1"/>
</dbReference>
<evidence type="ECO:0000256" key="5">
    <source>
        <dbReference type="PROSITE-ProRule" id="PRU01248"/>
    </source>
</evidence>
<dbReference type="InterPro" id="IPR004107">
    <property type="entry name" value="Integrase_SAM-like_N"/>
</dbReference>
<dbReference type="Proteomes" id="UP001056588">
    <property type="component" value="Chromosome"/>
</dbReference>
<protein>
    <submittedName>
        <fullName evidence="8 9">Integrase</fullName>
    </submittedName>
</protein>
<evidence type="ECO:0000313" key="10">
    <source>
        <dbReference type="Proteomes" id="UP000223828"/>
    </source>
</evidence>
<feature type="domain" description="Tyr recombinase" evidence="6">
    <location>
        <begin position="159"/>
        <end position="339"/>
    </location>
</feature>
<dbReference type="GO" id="GO:0015074">
    <property type="term" value="P:DNA integration"/>
    <property type="evidence" value="ECO:0007669"/>
    <property type="project" value="UniProtKB-KW"/>
</dbReference>
<reference evidence="8" key="3">
    <citation type="submission" date="2017-10" db="EMBL/GenBank/DDBJ databases">
        <authorList>
            <person name="Vrbovska V."/>
            <person name="Kovarovic V."/>
            <person name="Indrakova A."/>
        </authorList>
    </citation>
    <scope>NUCLEOTIDE SEQUENCE</scope>
    <source>
        <strain evidence="8">CCM 8730</strain>
    </source>
</reference>
<dbReference type="Gene3D" id="1.10.150.130">
    <property type="match status" value="1"/>
</dbReference>
<evidence type="ECO:0000256" key="3">
    <source>
        <dbReference type="ARBA" id="ARBA00023125"/>
    </source>
</evidence>
<evidence type="ECO:0000256" key="2">
    <source>
        <dbReference type="ARBA" id="ARBA00022908"/>
    </source>
</evidence>
<dbReference type="EMBL" id="MRZN01000001">
    <property type="protein sequence ID" value="PHK50750.1"/>
    <property type="molecule type" value="Genomic_DNA"/>
</dbReference>
<dbReference type="PROSITE" id="PS51898">
    <property type="entry name" value="TYR_RECOMBINASE"/>
    <property type="match status" value="1"/>
</dbReference>
<dbReference type="InterPro" id="IPR044068">
    <property type="entry name" value="CB"/>
</dbReference>
<accession>A0A2C6WNU3</accession>
<evidence type="ECO:0000256" key="4">
    <source>
        <dbReference type="ARBA" id="ARBA00023172"/>
    </source>
</evidence>
<dbReference type="CDD" id="cd00397">
    <property type="entry name" value="DNA_BRE_C"/>
    <property type="match status" value="1"/>
</dbReference>
<dbReference type="GO" id="GO:0003677">
    <property type="term" value="F:DNA binding"/>
    <property type="evidence" value="ECO:0007669"/>
    <property type="project" value="UniProtKB-UniRule"/>
</dbReference>
<reference evidence="9" key="4">
    <citation type="submission" date="2022-03" db="EMBL/GenBank/DDBJ databases">
        <title>Complete Genome Sequence of Staphylococcus edaphicus strain CCM 8731.</title>
        <authorList>
            <person name="Rimmer C.O."/>
            <person name="Thomas J.C."/>
        </authorList>
    </citation>
    <scope>NUCLEOTIDE SEQUENCE</scope>
    <source>
        <strain evidence="9">CCM 8731</strain>
    </source>
</reference>
<reference evidence="10" key="2">
    <citation type="submission" date="2017-10" db="EMBL/GenBank/DDBJ databases">
        <title>Staphylococcus edaphicus sp. nov., isolated in Antarctica, harbouring mecC gene and genomic islands essential in adaptation to extreme environment.</title>
        <authorList>
            <person name="Pantucek R."/>
            <person name="Sedlacek I."/>
            <person name="Indrakova A."/>
            <person name="Vrbovska V."/>
            <person name="Maslanova I."/>
            <person name="Kovarovic V."/>
            <person name="Svec P."/>
            <person name="Kralova S."/>
            <person name="Kristofova L."/>
            <person name="Keklakova J."/>
            <person name="Petras P."/>
            <person name="Doskar J."/>
        </authorList>
    </citation>
    <scope>NUCLEOTIDE SEQUENCE [LARGE SCALE GENOMIC DNA]</scope>
    <source>
        <strain evidence="10">CCM 5085</strain>
    </source>
</reference>
<evidence type="ECO:0000313" key="8">
    <source>
        <dbReference type="EMBL" id="PHK50750.1"/>
    </source>
</evidence>